<comment type="caution">
    <text evidence="2">The sequence shown here is derived from an EMBL/GenBank/DDBJ whole genome shotgun (WGS) entry which is preliminary data.</text>
</comment>
<organism evidence="2 3">
    <name type="scientific">Mikania micrantha</name>
    <name type="common">bitter vine</name>
    <dbReference type="NCBI Taxonomy" id="192012"/>
    <lineage>
        <taxon>Eukaryota</taxon>
        <taxon>Viridiplantae</taxon>
        <taxon>Streptophyta</taxon>
        <taxon>Embryophyta</taxon>
        <taxon>Tracheophyta</taxon>
        <taxon>Spermatophyta</taxon>
        <taxon>Magnoliopsida</taxon>
        <taxon>eudicotyledons</taxon>
        <taxon>Gunneridae</taxon>
        <taxon>Pentapetalae</taxon>
        <taxon>asterids</taxon>
        <taxon>campanulids</taxon>
        <taxon>Asterales</taxon>
        <taxon>Asteraceae</taxon>
        <taxon>Asteroideae</taxon>
        <taxon>Heliantheae alliance</taxon>
        <taxon>Eupatorieae</taxon>
        <taxon>Mikania</taxon>
    </lineage>
</organism>
<evidence type="ECO:0000313" key="2">
    <source>
        <dbReference type="EMBL" id="KAD5803220.1"/>
    </source>
</evidence>
<dbReference type="AlphaFoldDB" id="A0A5N6P1U0"/>
<sequence length="159" mass="18248">MKVKVSRVEADAKDKAYVIISETKVHGIDLLVVGKRQSLANAILRTGVYLRPRYRYRIYTSVGIVVFHLVEGIKNRGNVTNPVCVPKKRNLSIFRGLKGAWKHIRTLEWKWKRDGTPVPSEMVRSLAQRKGLIRIILTWFCFLYYFHNTGSGSSPTCIE</sequence>
<gene>
    <name evidence="2" type="ORF">E3N88_14580</name>
</gene>
<dbReference type="Proteomes" id="UP000326396">
    <property type="component" value="Linkage Group LG15"/>
</dbReference>
<keyword evidence="1" id="KW-1133">Transmembrane helix</keyword>
<feature type="transmembrane region" description="Helical" evidence="1">
    <location>
        <begin position="131"/>
        <end position="147"/>
    </location>
</feature>
<keyword evidence="3" id="KW-1185">Reference proteome</keyword>
<protein>
    <submittedName>
        <fullName evidence="2">Uncharacterized protein</fullName>
    </submittedName>
</protein>
<proteinExistence type="predicted"/>
<evidence type="ECO:0000256" key="1">
    <source>
        <dbReference type="SAM" id="Phobius"/>
    </source>
</evidence>
<reference evidence="2 3" key="1">
    <citation type="submission" date="2019-05" db="EMBL/GenBank/DDBJ databases">
        <title>Mikania micrantha, genome provides insights into the molecular mechanism of rapid growth.</title>
        <authorList>
            <person name="Liu B."/>
        </authorList>
    </citation>
    <scope>NUCLEOTIDE SEQUENCE [LARGE SCALE GENOMIC DNA]</scope>
    <source>
        <strain evidence="2">NLD-2019</strain>
        <tissue evidence="2">Leaf</tissue>
    </source>
</reference>
<keyword evidence="1" id="KW-0472">Membrane</keyword>
<dbReference type="OrthoDB" id="786029at2759"/>
<evidence type="ECO:0000313" key="3">
    <source>
        <dbReference type="Proteomes" id="UP000326396"/>
    </source>
</evidence>
<dbReference type="EMBL" id="SZYD01000007">
    <property type="protein sequence ID" value="KAD5803220.1"/>
    <property type="molecule type" value="Genomic_DNA"/>
</dbReference>
<keyword evidence="1" id="KW-0812">Transmembrane</keyword>
<accession>A0A5N6P1U0</accession>
<name>A0A5N6P1U0_9ASTR</name>